<dbReference type="RefSeq" id="WP_189093818.1">
    <property type="nucleotide sequence ID" value="NZ_BMQL01000104.1"/>
</dbReference>
<dbReference type="AlphaFoldDB" id="A0A918FK07"/>
<comment type="caution">
    <text evidence="3">The sequence shown here is derived from an EMBL/GenBank/DDBJ whole genome shotgun (WGS) entry which is preliminary data.</text>
</comment>
<dbReference type="InterPro" id="IPR012340">
    <property type="entry name" value="NA-bd_OB-fold"/>
</dbReference>
<sequence length="248" mass="26740">MTAPVRSVDGRAVADAAVRSPQRRMGARVARQDTNEVTLVGAVVRLPRFLESEALTEFTVAGHAPTSSGKVLPWYHKVLCSRAVGDGLVPGMAVEVVGALDHHKFRVAGEKTRSIIRVMAARVTVLDQEAHSPSALPTPTGETSFILDGGSNRVRLSGNLSQHAEQFRAPGGDPDARIQLAVEGRLKGKKKQKFFLLKAWRDQVAPVATLRTGARLGLIGVLSERYPDGNGVMRKAVLVEVIRSQSKQ</sequence>
<reference evidence="3" key="1">
    <citation type="journal article" date="2014" name="Int. J. Syst. Evol. Microbiol.">
        <title>Complete genome sequence of Corynebacterium casei LMG S-19264T (=DSM 44701T), isolated from a smear-ripened cheese.</title>
        <authorList>
            <consortium name="US DOE Joint Genome Institute (JGI-PGF)"/>
            <person name="Walter F."/>
            <person name="Albersmeier A."/>
            <person name="Kalinowski J."/>
            <person name="Ruckert C."/>
        </authorList>
    </citation>
    <scope>NUCLEOTIDE SEQUENCE</scope>
    <source>
        <strain evidence="3">JCM 31311</strain>
    </source>
</reference>
<organism evidence="3 4">
    <name type="scientific">Deinococcus ruber</name>
    <dbReference type="NCBI Taxonomy" id="1848197"/>
    <lineage>
        <taxon>Bacteria</taxon>
        <taxon>Thermotogati</taxon>
        <taxon>Deinococcota</taxon>
        <taxon>Deinococci</taxon>
        <taxon>Deinococcales</taxon>
        <taxon>Deinococcaceae</taxon>
        <taxon>Deinococcus</taxon>
    </lineage>
</organism>
<protein>
    <recommendedName>
        <fullName evidence="5">Single-stranded DNA-binding protein</fullName>
    </recommendedName>
</protein>
<dbReference type="EMBL" id="BMQL01000104">
    <property type="protein sequence ID" value="GGR40335.1"/>
    <property type="molecule type" value="Genomic_DNA"/>
</dbReference>
<dbReference type="Proteomes" id="UP000603865">
    <property type="component" value="Unassembled WGS sequence"/>
</dbReference>
<keyword evidence="4" id="KW-1185">Reference proteome</keyword>
<reference evidence="3" key="2">
    <citation type="submission" date="2020-09" db="EMBL/GenBank/DDBJ databases">
        <authorList>
            <person name="Sun Q."/>
            <person name="Ohkuma M."/>
        </authorList>
    </citation>
    <scope>NUCLEOTIDE SEQUENCE</scope>
    <source>
        <strain evidence="3">JCM 31311</strain>
    </source>
</reference>
<dbReference type="Gene3D" id="2.40.50.140">
    <property type="entry name" value="Nucleic acid-binding proteins"/>
    <property type="match status" value="2"/>
</dbReference>
<dbReference type="SUPFAM" id="SSF50249">
    <property type="entry name" value="Nucleic acid-binding proteins"/>
    <property type="match status" value="1"/>
</dbReference>
<keyword evidence="1 2" id="KW-0238">DNA-binding</keyword>
<evidence type="ECO:0000256" key="1">
    <source>
        <dbReference type="ARBA" id="ARBA00023125"/>
    </source>
</evidence>
<accession>A0A918FK07</accession>
<evidence type="ECO:0008006" key="5">
    <source>
        <dbReference type="Google" id="ProtNLM"/>
    </source>
</evidence>
<dbReference type="PROSITE" id="PS50935">
    <property type="entry name" value="SSB"/>
    <property type="match status" value="2"/>
</dbReference>
<evidence type="ECO:0000256" key="2">
    <source>
        <dbReference type="PROSITE-ProRule" id="PRU00252"/>
    </source>
</evidence>
<name>A0A918FK07_9DEIO</name>
<proteinExistence type="predicted"/>
<evidence type="ECO:0000313" key="4">
    <source>
        <dbReference type="Proteomes" id="UP000603865"/>
    </source>
</evidence>
<evidence type="ECO:0000313" key="3">
    <source>
        <dbReference type="EMBL" id="GGR40335.1"/>
    </source>
</evidence>
<gene>
    <name evidence="3" type="ORF">GCM10008957_56040</name>
</gene>
<dbReference type="InterPro" id="IPR000424">
    <property type="entry name" value="Primosome_PriB/ssb"/>
</dbReference>
<dbReference type="GO" id="GO:0003697">
    <property type="term" value="F:single-stranded DNA binding"/>
    <property type="evidence" value="ECO:0007669"/>
    <property type="project" value="InterPro"/>
</dbReference>